<keyword evidence="2" id="KW-0812">Transmembrane</keyword>
<evidence type="ECO:0000313" key="3">
    <source>
        <dbReference type="EMBL" id="MDQ2066891.1"/>
    </source>
</evidence>
<accession>A0ABU0VYQ7</accession>
<organism evidence="3 4">
    <name type="scientific">Pseudogemmobacter lacusdianii</name>
    <dbReference type="NCBI Taxonomy" id="3069608"/>
    <lineage>
        <taxon>Bacteria</taxon>
        <taxon>Pseudomonadati</taxon>
        <taxon>Pseudomonadota</taxon>
        <taxon>Alphaproteobacteria</taxon>
        <taxon>Rhodobacterales</taxon>
        <taxon>Paracoccaceae</taxon>
        <taxon>Pseudogemmobacter</taxon>
    </lineage>
</organism>
<dbReference type="EMBL" id="JAVDBT010000009">
    <property type="protein sequence ID" value="MDQ2066891.1"/>
    <property type="molecule type" value="Genomic_DNA"/>
</dbReference>
<evidence type="ECO:0000256" key="1">
    <source>
        <dbReference type="SAM" id="Coils"/>
    </source>
</evidence>
<keyword evidence="1" id="KW-0175">Coiled coil</keyword>
<name>A0ABU0VYQ7_9RHOB</name>
<comment type="caution">
    <text evidence="3">The sequence shown here is derived from an EMBL/GenBank/DDBJ whole genome shotgun (WGS) entry which is preliminary data.</text>
</comment>
<dbReference type="RefSeq" id="WP_306680601.1">
    <property type="nucleotide sequence ID" value="NZ_JAVDBT010000009.1"/>
</dbReference>
<keyword evidence="2" id="KW-0472">Membrane</keyword>
<keyword evidence="2" id="KW-1133">Transmembrane helix</keyword>
<evidence type="ECO:0000256" key="2">
    <source>
        <dbReference type="SAM" id="Phobius"/>
    </source>
</evidence>
<proteinExistence type="predicted"/>
<sequence>MFGENCVVKWHDFIAARPNEIGDALAGLAGSLAFIWVIVTVSLQATQLRYQREELQATREEIRQQRQATQDMARSMKVQADRSERDEAAELQKENAILLAQRAEAMVDFLASYNFETWPFSVPNSSGGRTKGRQELYYHQNTRKTGDALYSFVCQVIIENCRELAGLKSSGHITSYPKRDFGFDQLKAMMVGIAELKEFLSPSGREFFSRVPIEEAISEIGKIIDGDYWRPSEGNT</sequence>
<dbReference type="Proteomes" id="UP001239680">
    <property type="component" value="Unassembled WGS sequence"/>
</dbReference>
<gene>
    <name evidence="3" type="ORF">Q9295_10935</name>
</gene>
<feature type="transmembrane region" description="Helical" evidence="2">
    <location>
        <begin position="24"/>
        <end position="43"/>
    </location>
</feature>
<reference evidence="3 4" key="1">
    <citation type="submission" date="2023-08" db="EMBL/GenBank/DDBJ databases">
        <title>Characterization of two Paracoccaceae strains isolated from Phycosphere and proposal of Xinfangfangia lacusdiani sp. nov.</title>
        <authorList>
            <person name="Deng Y."/>
            <person name="Zhang Y.Q."/>
        </authorList>
    </citation>
    <scope>NUCLEOTIDE SEQUENCE [LARGE SCALE GENOMIC DNA]</scope>
    <source>
        <strain evidence="3 4">CPCC 101601</strain>
    </source>
</reference>
<feature type="coiled-coil region" evidence="1">
    <location>
        <begin position="45"/>
        <end position="108"/>
    </location>
</feature>
<evidence type="ECO:0000313" key="4">
    <source>
        <dbReference type="Proteomes" id="UP001239680"/>
    </source>
</evidence>
<protein>
    <submittedName>
        <fullName evidence="3">Uncharacterized protein</fullName>
    </submittedName>
</protein>
<keyword evidence="4" id="KW-1185">Reference proteome</keyword>